<protein>
    <recommendedName>
        <fullName evidence="5">Transmembrane protein</fullName>
    </recommendedName>
</protein>
<reference evidence="4" key="1">
    <citation type="journal article" date="2017" name="Nat. Ecol. Evol.">
        <title>Genome expansion and lineage-specific genetic innovations in the forest pathogenic fungi Armillaria.</title>
        <authorList>
            <person name="Sipos G."/>
            <person name="Prasanna A.N."/>
            <person name="Walter M.C."/>
            <person name="O'Connor E."/>
            <person name="Balint B."/>
            <person name="Krizsan K."/>
            <person name="Kiss B."/>
            <person name="Hess J."/>
            <person name="Varga T."/>
            <person name="Slot J."/>
            <person name="Riley R."/>
            <person name="Boka B."/>
            <person name="Rigling D."/>
            <person name="Barry K."/>
            <person name="Lee J."/>
            <person name="Mihaltcheva S."/>
            <person name="LaButti K."/>
            <person name="Lipzen A."/>
            <person name="Waldron R."/>
            <person name="Moloney N.M."/>
            <person name="Sperisen C."/>
            <person name="Kredics L."/>
            <person name="Vagvoelgyi C."/>
            <person name="Patrignani A."/>
            <person name="Fitzpatrick D."/>
            <person name="Nagy I."/>
            <person name="Doyle S."/>
            <person name="Anderson J.B."/>
            <person name="Grigoriev I.V."/>
            <person name="Gueldener U."/>
            <person name="Muensterkoetter M."/>
            <person name="Nagy L.G."/>
        </authorList>
    </citation>
    <scope>NUCLEOTIDE SEQUENCE [LARGE SCALE GENOMIC DNA]</scope>
    <source>
        <strain evidence="4">C18/9</strain>
    </source>
</reference>
<accession>A0A284S4R0</accession>
<sequence length="567" mass="61796">MRLNRSKAKDQEEETMELITHSRMRNRSSLSKSELDPPSAAMPTPRPMAKTILFGGTPMGMVGMLLGAGITAGIHHFFLAFLQGRDAQEQFWIKNSSNAFSTLVQWLCTGSVTISLTQLIWLFLCRRPFTVKQLNHLFGLPDPIETLCLVWSWKIFPIIVVALLVQALTLVSILAPNALEVGSASPTTDIISVPTISFANGDGWTTGSMTTCTYTVTVAWERVLSRSFQSDTLIGWNAPADCGSACNYTIEYAAPALQCSDIGQDDILDDGDSSGPSNPSAILRSMNGTTETAVYNATSQIGDSGWNFTMAWRTYNSPHEDIAVAGVQCALYNATQRAVVSFVNNTAIISPSVISYNDPFSISDHVSDCAAIENGTTPAAGLSSRASYTVIMSWLCDQLNGQIAFTSVGDKQWFSETNVLTSNLFSMNETARTFSPNPPDMRRALEEILINATIALISSEGDTAMVEASVARDQLVWVYHSLRLWIPYAVALVCTAVCGVAGLTCIVKNKEVGDLGFSAITRATRNEDLDDVFGVEVDEDANENAILQYGIQRKDGRSRFRVFELVK</sequence>
<evidence type="ECO:0008006" key="5">
    <source>
        <dbReference type="Google" id="ProtNLM"/>
    </source>
</evidence>
<name>A0A284S4R0_ARMOS</name>
<dbReference type="OrthoDB" id="3158487at2759"/>
<evidence type="ECO:0000256" key="1">
    <source>
        <dbReference type="SAM" id="MobiDB-lite"/>
    </source>
</evidence>
<evidence type="ECO:0000313" key="3">
    <source>
        <dbReference type="EMBL" id="SJL15993.1"/>
    </source>
</evidence>
<gene>
    <name evidence="3" type="ORF">ARMOST_19507</name>
</gene>
<dbReference type="AlphaFoldDB" id="A0A284S4R0"/>
<keyword evidence="2" id="KW-1133">Transmembrane helix</keyword>
<organism evidence="3 4">
    <name type="scientific">Armillaria ostoyae</name>
    <name type="common">Armillaria root rot fungus</name>
    <dbReference type="NCBI Taxonomy" id="47428"/>
    <lineage>
        <taxon>Eukaryota</taxon>
        <taxon>Fungi</taxon>
        <taxon>Dikarya</taxon>
        <taxon>Basidiomycota</taxon>
        <taxon>Agaricomycotina</taxon>
        <taxon>Agaricomycetes</taxon>
        <taxon>Agaricomycetidae</taxon>
        <taxon>Agaricales</taxon>
        <taxon>Marasmiineae</taxon>
        <taxon>Physalacriaceae</taxon>
        <taxon>Armillaria</taxon>
    </lineage>
</organism>
<evidence type="ECO:0000313" key="4">
    <source>
        <dbReference type="Proteomes" id="UP000219338"/>
    </source>
</evidence>
<dbReference type="PANTHER" id="PTHR35041:SF6">
    <property type="entry name" value="FORMYLMETHIONINE DEFORMYLASE-LIKE PROTEIN-RELATED"/>
    <property type="match status" value="1"/>
</dbReference>
<evidence type="ECO:0000256" key="2">
    <source>
        <dbReference type="SAM" id="Phobius"/>
    </source>
</evidence>
<feature type="region of interest" description="Disordered" evidence="1">
    <location>
        <begin position="1"/>
        <end position="46"/>
    </location>
</feature>
<feature type="transmembrane region" description="Helical" evidence="2">
    <location>
        <begin position="103"/>
        <end position="124"/>
    </location>
</feature>
<keyword evidence="4" id="KW-1185">Reference proteome</keyword>
<proteinExistence type="predicted"/>
<feature type="transmembrane region" description="Helical" evidence="2">
    <location>
        <begin position="155"/>
        <end position="175"/>
    </location>
</feature>
<feature type="transmembrane region" description="Helical" evidence="2">
    <location>
        <begin position="52"/>
        <end position="83"/>
    </location>
</feature>
<dbReference type="PANTHER" id="PTHR35041">
    <property type="entry name" value="MEDIATOR OF RNA POLYMERASE II TRANSCRIPTION SUBUNIT 1"/>
    <property type="match status" value="1"/>
</dbReference>
<keyword evidence="2" id="KW-0472">Membrane</keyword>
<feature type="transmembrane region" description="Helical" evidence="2">
    <location>
        <begin position="485"/>
        <end position="507"/>
    </location>
</feature>
<dbReference type="STRING" id="47428.A0A284S4R0"/>
<dbReference type="EMBL" id="FUEG01000032">
    <property type="protein sequence ID" value="SJL15993.1"/>
    <property type="molecule type" value="Genomic_DNA"/>
</dbReference>
<keyword evidence="2" id="KW-0812">Transmembrane</keyword>
<dbReference type="Proteomes" id="UP000219338">
    <property type="component" value="Unassembled WGS sequence"/>
</dbReference>